<dbReference type="EMBL" id="CP107246">
    <property type="protein sequence ID" value="WIM06783.1"/>
    <property type="molecule type" value="Genomic_DNA"/>
</dbReference>
<dbReference type="KEGG" id="npv:OHM77_05830"/>
<keyword evidence="5 6" id="KW-0472">Membrane</keyword>
<feature type="transmembrane region" description="Helical" evidence="6">
    <location>
        <begin position="63"/>
        <end position="87"/>
    </location>
</feature>
<feature type="transmembrane region" description="Helical" evidence="6">
    <location>
        <begin position="311"/>
        <end position="338"/>
    </location>
</feature>
<protein>
    <submittedName>
        <fullName evidence="7">AI-2E family transporter</fullName>
    </submittedName>
</protein>
<name>A0AA49FMW3_9PROT</name>
<evidence type="ECO:0000256" key="4">
    <source>
        <dbReference type="ARBA" id="ARBA00022989"/>
    </source>
</evidence>
<dbReference type="PANTHER" id="PTHR21716">
    <property type="entry name" value="TRANSMEMBRANE PROTEIN"/>
    <property type="match status" value="1"/>
</dbReference>
<feature type="transmembrane region" description="Helical" evidence="6">
    <location>
        <begin position="215"/>
        <end position="234"/>
    </location>
</feature>
<comment type="similarity">
    <text evidence="2">Belongs to the autoinducer-2 exporter (AI-2E) (TC 2.A.86) family.</text>
</comment>
<dbReference type="InterPro" id="IPR002549">
    <property type="entry name" value="AI-2E-like"/>
</dbReference>
<keyword evidence="4 6" id="KW-1133">Transmembrane helix</keyword>
<dbReference type="PANTHER" id="PTHR21716:SF64">
    <property type="entry name" value="AI-2 TRANSPORT PROTEIN TQSA"/>
    <property type="match status" value="1"/>
</dbReference>
<proteinExistence type="inferred from homology"/>
<organism evidence="7">
    <name type="scientific">Candidatus Nitricoxidivorans perseverans</name>
    <dbReference type="NCBI Taxonomy" id="2975601"/>
    <lineage>
        <taxon>Bacteria</taxon>
        <taxon>Pseudomonadati</taxon>
        <taxon>Pseudomonadota</taxon>
        <taxon>Betaproteobacteria</taxon>
        <taxon>Nitrosomonadales</taxon>
        <taxon>Sterolibacteriaceae</taxon>
        <taxon>Candidatus Nitricoxidivorans</taxon>
    </lineage>
</organism>
<feature type="transmembrane region" description="Helical" evidence="6">
    <location>
        <begin position="246"/>
        <end position="270"/>
    </location>
</feature>
<dbReference type="AlphaFoldDB" id="A0AA49FMW3"/>
<sequence length="356" mass="38206">MPSLPAPNRMQAALWVALFAAALWLLAQLAPILTPFLLAGILAYICDPAVERLQRIGLPRLAAVLAVLVAAGLLLVALGLILAPLLVEEAAVLAARLPDALALANDRLAPWLRETFGIRLALDAESLKALAGENMDSLQAIARKLYESLRIGGVALLGFAINLLLVPVVMFYLLLDWGRLLERIGNAIPRPWHDRTMRLARDVDAVLSEFLRGQLWVMLILAAYYSIALWLAGIPSALAIGLLTGLLIFVPYLGFATGLILGLLVAALQFQGASPVIAVLAVFGIGQLLESFLLTPFLVGNRIGLHPLAVIFALMAFGQLFGFFGILLALPASAALLVGLRELRAAYLASRFYTGR</sequence>
<evidence type="ECO:0000256" key="5">
    <source>
        <dbReference type="ARBA" id="ARBA00023136"/>
    </source>
</evidence>
<dbReference type="Proteomes" id="UP001234916">
    <property type="component" value="Chromosome"/>
</dbReference>
<dbReference type="GO" id="GO:0016020">
    <property type="term" value="C:membrane"/>
    <property type="evidence" value="ECO:0007669"/>
    <property type="project" value="UniProtKB-SubCell"/>
</dbReference>
<comment type="subcellular location">
    <subcellularLocation>
        <location evidence="1">Membrane</location>
        <topology evidence="1">Multi-pass membrane protein</topology>
    </subcellularLocation>
</comment>
<evidence type="ECO:0000256" key="6">
    <source>
        <dbReference type="SAM" id="Phobius"/>
    </source>
</evidence>
<keyword evidence="3 6" id="KW-0812">Transmembrane</keyword>
<evidence type="ECO:0000256" key="3">
    <source>
        <dbReference type="ARBA" id="ARBA00022692"/>
    </source>
</evidence>
<evidence type="ECO:0000256" key="2">
    <source>
        <dbReference type="ARBA" id="ARBA00009773"/>
    </source>
</evidence>
<evidence type="ECO:0000256" key="1">
    <source>
        <dbReference type="ARBA" id="ARBA00004141"/>
    </source>
</evidence>
<evidence type="ECO:0000313" key="7">
    <source>
        <dbReference type="EMBL" id="WIM06783.1"/>
    </source>
</evidence>
<gene>
    <name evidence="7" type="ORF">OHM77_05830</name>
</gene>
<reference evidence="7" key="1">
    <citation type="journal article" date="2023" name="Nat. Microbiol.">
        <title>Enrichment and characterization of a nitric oxide-reducing microbial community in a continuous bioreactor.</title>
        <authorList>
            <person name="Garrido-Amador P."/>
            <person name="Stortenbeker N."/>
            <person name="Wessels H.J.C.T."/>
            <person name="Speth D.R."/>
            <person name="Garcia-Heredia I."/>
            <person name="Kartal B."/>
        </authorList>
    </citation>
    <scope>NUCLEOTIDE SEQUENCE</scope>
    <source>
        <strain evidence="7">MAG1</strain>
    </source>
</reference>
<feature type="transmembrane region" description="Helical" evidence="6">
    <location>
        <begin position="276"/>
        <end position="299"/>
    </location>
</feature>
<dbReference type="Pfam" id="PF01594">
    <property type="entry name" value="AI-2E_transport"/>
    <property type="match status" value="1"/>
</dbReference>
<dbReference type="GO" id="GO:0055085">
    <property type="term" value="P:transmembrane transport"/>
    <property type="evidence" value="ECO:0007669"/>
    <property type="project" value="TreeGrafter"/>
</dbReference>
<accession>A0AA49FMW3</accession>
<feature type="transmembrane region" description="Helical" evidence="6">
    <location>
        <begin position="153"/>
        <end position="175"/>
    </location>
</feature>